<accession>A0A2H9TPD2</accession>
<dbReference type="InterPro" id="IPR051571">
    <property type="entry name" value="N-CoR_corepressor"/>
</dbReference>
<dbReference type="PANTHER" id="PTHR13992">
    <property type="entry name" value="NUCLEAR RECEPTOR CO-REPRESSOR RELATED NCOR"/>
    <property type="match status" value="1"/>
</dbReference>
<organism evidence="3 4">
    <name type="scientific">Paramicrosporidium saccamoebae</name>
    <dbReference type="NCBI Taxonomy" id="1246581"/>
    <lineage>
        <taxon>Eukaryota</taxon>
        <taxon>Fungi</taxon>
        <taxon>Fungi incertae sedis</taxon>
        <taxon>Cryptomycota</taxon>
        <taxon>Cryptomycota incertae sedis</taxon>
        <taxon>Paramicrosporidium</taxon>
    </lineage>
</organism>
<feature type="compositionally biased region" description="Basic residues" evidence="1">
    <location>
        <begin position="294"/>
        <end position="306"/>
    </location>
</feature>
<feature type="compositionally biased region" description="Low complexity" evidence="1">
    <location>
        <begin position="322"/>
        <end position="335"/>
    </location>
</feature>
<dbReference type="PANTHER" id="PTHR13992:SF39">
    <property type="entry name" value="SMRTER, ISOFORM G"/>
    <property type="match status" value="1"/>
</dbReference>
<evidence type="ECO:0000259" key="2">
    <source>
        <dbReference type="PROSITE" id="PS51293"/>
    </source>
</evidence>
<protein>
    <recommendedName>
        <fullName evidence="2">SANT domain-containing protein</fullName>
    </recommendedName>
</protein>
<dbReference type="OrthoDB" id="10258692at2759"/>
<evidence type="ECO:0000313" key="4">
    <source>
        <dbReference type="Proteomes" id="UP000240830"/>
    </source>
</evidence>
<feature type="region of interest" description="Disordered" evidence="1">
    <location>
        <begin position="280"/>
        <end position="355"/>
    </location>
</feature>
<dbReference type="GO" id="GO:0005654">
    <property type="term" value="C:nucleoplasm"/>
    <property type="evidence" value="ECO:0007669"/>
    <property type="project" value="UniProtKB-ARBA"/>
</dbReference>
<comment type="caution">
    <text evidence="3">The sequence shown here is derived from an EMBL/GenBank/DDBJ whole genome shotgun (WGS) entry which is preliminary data.</text>
</comment>
<feature type="compositionally biased region" description="Basic and acidic residues" evidence="1">
    <location>
        <begin position="346"/>
        <end position="355"/>
    </location>
</feature>
<dbReference type="InterPro" id="IPR009057">
    <property type="entry name" value="Homeodomain-like_sf"/>
</dbReference>
<dbReference type="InterPro" id="IPR017884">
    <property type="entry name" value="SANT_dom"/>
</dbReference>
<evidence type="ECO:0000313" key="3">
    <source>
        <dbReference type="EMBL" id="PJF19613.1"/>
    </source>
</evidence>
<feature type="domain" description="SANT" evidence="2">
    <location>
        <begin position="214"/>
        <end position="265"/>
    </location>
</feature>
<dbReference type="STRING" id="1246581.A0A2H9TPD2"/>
<dbReference type="SMART" id="SM00717">
    <property type="entry name" value="SANT"/>
    <property type="match status" value="1"/>
</dbReference>
<dbReference type="GO" id="GO:0032991">
    <property type="term" value="C:protein-containing complex"/>
    <property type="evidence" value="ECO:0007669"/>
    <property type="project" value="UniProtKB-ARBA"/>
</dbReference>
<evidence type="ECO:0000256" key="1">
    <source>
        <dbReference type="SAM" id="MobiDB-lite"/>
    </source>
</evidence>
<dbReference type="Gene3D" id="1.10.10.60">
    <property type="entry name" value="Homeodomain-like"/>
    <property type="match status" value="1"/>
</dbReference>
<feature type="region of interest" description="Disordered" evidence="1">
    <location>
        <begin position="104"/>
        <end position="135"/>
    </location>
</feature>
<dbReference type="AlphaFoldDB" id="A0A2H9TPD2"/>
<reference evidence="3 4" key="1">
    <citation type="submission" date="2016-10" db="EMBL/GenBank/DDBJ databases">
        <title>The genome of Paramicrosporidium saccamoebae is the missing link in understanding Cryptomycota and Microsporidia evolution.</title>
        <authorList>
            <person name="Quandt C.A."/>
            <person name="Beaudet D."/>
            <person name="Corsaro D."/>
            <person name="Michel R."/>
            <person name="Corradi N."/>
            <person name="James T."/>
        </authorList>
    </citation>
    <scope>NUCLEOTIDE SEQUENCE [LARGE SCALE GENOMIC DNA]</scope>
    <source>
        <strain evidence="3 4">KSL3</strain>
    </source>
</reference>
<sequence>MSSDASVDHLLQQIDRIESELSSLNKYLEDGALYRPPTVLYHTPSEIPGFEEQRARQQEFEPRLKAYLQRRFSERYQEETERRMKFLAGYRAWHKKLRVLEANDPPISRTPEADALPAQPASLTGRSTRRATSDAVRSEEELNQVLLTLLEQERDNPATRWMATLAVTPSMLMADPKNIFYDIFTDQNGRLAQNAFVKSPPTTYVCAESVVHFNENTVWTDLEQKIFIDKFLAYPKNFRKIASYLPFKKTADCVAFYYRNKKRLKLKQLRKMAANEANISRVRVPKKLSGPGRPPKKPRKPGRPGRPRNTAVSSMEEDSEGLSSTAVSLLSLSALMAPNSPIETKPTPENDRQEE</sequence>
<name>A0A2H9TPD2_9FUNG</name>
<keyword evidence="4" id="KW-1185">Reference proteome</keyword>
<dbReference type="InterPro" id="IPR001005">
    <property type="entry name" value="SANT/Myb"/>
</dbReference>
<dbReference type="SUPFAM" id="SSF46689">
    <property type="entry name" value="Homeodomain-like"/>
    <property type="match status" value="1"/>
</dbReference>
<gene>
    <name evidence="3" type="ORF">PSACC_00562</name>
</gene>
<dbReference type="PROSITE" id="PS51293">
    <property type="entry name" value="SANT"/>
    <property type="match status" value="1"/>
</dbReference>
<dbReference type="EMBL" id="MTSL01000050">
    <property type="protein sequence ID" value="PJF19613.1"/>
    <property type="molecule type" value="Genomic_DNA"/>
</dbReference>
<dbReference type="Proteomes" id="UP000240830">
    <property type="component" value="Unassembled WGS sequence"/>
</dbReference>
<dbReference type="GO" id="GO:0006357">
    <property type="term" value="P:regulation of transcription by RNA polymerase II"/>
    <property type="evidence" value="ECO:0007669"/>
    <property type="project" value="TreeGrafter"/>
</dbReference>
<dbReference type="GO" id="GO:0000785">
    <property type="term" value="C:chromatin"/>
    <property type="evidence" value="ECO:0007669"/>
    <property type="project" value="TreeGrafter"/>
</dbReference>
<proteinExistence type="predicted"/>